<feature type="transmembrane region" description="Helical" evidence="1">
    <location>
        <begin position="22"/>
        <end position="43"/>
    </location>
</feature>
<keyword evidence="1" id="KW-0472">Membrane</keyword>
<sequence length="197" mass="23518">MTWVILSELQFRWIFKVGDPDIWSWLITLAYFLCFYINLKALAKIKNSFPKKSALLYQLSTGMLFFLGLNKQLDFQILLNDIGSNFIRLFELRQFKTQMVLIVMVLWIMMFIVIVKKMISKKDRWVYFNRYLFIGFVLSLSFMILKIISIYHLVPERFYFIDIPYFLKTLESFSIILIFVGFIKSMKDDGSGLRKAE</sequence>
<accession>A0ABY7VRB2</accession>
<organism evidence="2 3">
    <name type="scientific">Lentisphaera profundi</name>
    <dbReference type="NCBI Taxonomy" id="1658616"/>
    <lineage>
        <taxon>Bacteria</taxon>
        <taxon>Pseudomonadati</taxon>
        <taxon>Lentisphaerota</taxon>
        <taxon>Lentisphaeria</taxon>
        <taxon>Lentisphaerales</taxon>
        <taxon>Lentisphaeraceae</taxon>
        <taxon>Lentisphaera</taxon>
    </lineage>
</organism>
<dbReference type="Proteomes" id="UP001214250">
    <property type="component" value="Chromosome 1"/>
</dbReference>
<keyword evidence="3" id="KW-1185">Reference proteome</keyword>
<feature type="transmembrane region" description="Helical" evidence="1">
    <location>
        <begin position="99"/>
        <end position="119"/>
    </location>
</feature>
<keyword evidence="1" id="KW-0812">Transmembrane</keyword>
<evidence type="ECO:0000256" key="1">
    <source>
        <dbReference type="SAM" id="Phobius"/>
    </source>
</evidence>
<reference evidence="2 3" key="1">
    <citation type="submission" date="2023-02" db="EMBL/GenBank/DDBJ databases">
        <title>Genome sequence of Lentisphaera profundi SAORIC-696.</title>
        <authorList>
            <person name="Kim e."/>
            <person name="Cho J.-C."/>
            <person name="Choi A."/>
            <person name="Kang I."/>
        </authorList>
    </citation>
    <scope>NUCLEOTIDE SEQUENCE [LARGE SCALE GENOMIC DNA]</scope>
    <source>
        <strain evidence="2 3">SAORIC-696</strain>
    </source>
</reference>
<evidence type="ECO:0000313" key="3">
    <source>
        <dbReference type="Proteomes" id="UP001214250"/>
    </source>
</evidence>
<dbReference type="RefSeq" id="WP_274148916.1">
    <property type="nucleotide sequence ID" value="NZ_CP117811.1"/>
</dbReference>
<proteinExistence type="predicted"/>
<evidence type="ECO:0000313" key="2">
    <source>
        <dbReference type="EMBL" id="WDE95396.1"/>
    </source>
</evidence>
<keyword evidence="1" id="KW-1133">Transmembrane helix</keyword>
<feature type="transmembrane region" description="Helical" evidence="1">
    <location>
        <begin position="55"/>
        <end position="79"/>
    </location>
</feature>
<evidence type="ECO:0008006" key="4">
    <source>
        <dbReference type="Google" id="ProtNLM"/>
    </source>
</evidence>
<name>A0ABY7VRB2_9BACT</name>
<feature type="transmembrane region" description="Helical" evidence="1">
    <location>
        <begin position="131"/>
        <end position="153"/>
    </location>
</feature>
<feature type="transmembrane region" description="Helical" evidence="1">
    <location>
        <begin position="165"/>
        <end position="183"/>
    </location>
</feature>
<dbReference type="EMBL" id="CP117811">
    <property type="protein sequence ID" value="WDE95396.1"/>
    <property type="molecule type" value="Genomic_DNA"/>
</dbReference>
<protein>
    <recommendedName>
        <fullName evidence="4">Histidine kinase N-terminal 7TM region domain-containing protein</fullName>
    </recommendedName>
</protein>
<gene>
    <name evidence="2" type="ORF">PQO03_06655</name>
</gene>